<dbReference type="AlphaFoldDB" id="A0A4Y7IVA4"/>
<comment type="similarity">
    <text evidence="4">Belongs to the enoyl-CoA hydratase/isomerase family.</text>
</comment>
<sequence length="212" mass="23045">MCSLEKNGNIFILTLTGDDEHRLHPTLIESIQTALKQVRKEAKPGSVLITTAQGKFFSNGEDLKYAAAAGSATGTYDRIREMSDSFKFVVADLLSLPMPTVAAVSGHAAAAGFILALSHDYVLMRKDKGILYMSELNIGLTLSDYFMALLKSKIPSSSVRRHVLLQCVKIKADKAVEMGIIDFAYDTAEESQEAALKLAVKLGFNKWNGGVV</sequence>
<evidence type="ECO:0000256" key="3">
    <source>
        <dbReference type="ARBA" id="ARBA00005005"/>
    </source>
</evidence>
<proteinExistence type="inferred from homology"/>
<keyword evidence="6" id="KW-0443">Lipid metabolism</keyword>
<evidence type="ECO:0000256" key="5">
    <source>
        <dbReference type="ARBA" id="ARBA00012064"/>
    </source>
</evidence>
<dbReference type="GO" id="GO:0005777">
    <property type="term" value="C:peroxisome"/>
    <property type="evidence" value="ECO:0007669"/>
    <property type="project" value="TreeGrafter"/>
</dbReference>
<keyword evidence="8" id="KW-1185">Reference proteome</keyword>
<reference evidence="7 8" key="1">
    <citation type="journal article" date="2018" name="Science">
        <title>The opium poppy genome and morphinan production.</title>
        <authorList>
            <person name="Guo L."/>
            <person name="Winzer T."/>
            <person name="Yang X."/>
            <person name="Li Y."/>
            <person name="Ning Z."/>
            <person name="He Z."/>
            <person name="Teodor R."/>
            <person name="Lu Y."/>
            <person name="Bowser T.A."/>
            <person name="Graham I.A."/>
            <person name="Ye K."/>
        </authorList>
    </citation>
    <scope>NUCLEOTIDE SEQUENCE [LARGE SCALE GENOMIC DNA]</scope>
    <source>
        <strain evidence="8">cv. HN1</strain>
        <tissue evidence="7">Leaves</tissue>
    </source>
</reference>
<dbReference type="EMBL" id="CM010716">
    <property type="protein sequence ID" value="RZC52813.1"/>
    <property type="molecule type" value="Genomic_DNA"/>
</dbReference>
<dbReference type="PANTHER" id="PTHR11941">
    <property type="entry name" value="ENOYL-COA HYDRATASE-RELATED"/>
    <property type="match status" value="1"/>
</dbReference>
<evidence type="ECO:0000313" key="8">
    <source>
        <dbReference type="Proteomes" id="UP000316621"/>
    </source>
</evidence>
<evidence type="ECO:0000313" key="7">
    <source>
        <dbReference type="EMBL" id="RZC52813.1"/>
    </source>
</evidence>
<accession>A0A4Y7IVA4</accession>
<evidence type="ECO:0000256" key="1">
    <source>
        <dbReference type="ARBA" id="ARBA00000452"/>
    </source>
</evidence>
<dbReference type="FunFam" id="3.90.226.10:FF:000049">
    <property type="entry name" value="Enoyl-CoA delta isomerase 3"/>
    <property type="match status" value="1"/>
</dbReference>
<dbReference type="OMA" id="INAGMIW"/>
<evidence type="ECO:0000256" key="2">
    <source>
        <dbReference type="ARBA" id="ARBA00000765"/>
    </source>
</evidence>
<evidence type="ECO:0000256" key="6">
    <source>
        <dbReference type="ARBA" id="ARBA00023098"/>
    </source>
</evidence>
<dbReference type="GO" id="GO:0006635">
    <property type="term" value="P:fatty acid beta-oxidation"/>
    <property type="evidence" value="ECO:0007669"/>
    <property type="project" value="TreeGrafter"/>
</dbReference>
<comment type="catalytic activity">
    <reaction evidence="1">
        <text>a (3Z)-enoyl-CoA = a 4-saturated (2E)-enoyl-CoA</text>
        <dbReference type="Rhea" id="RHEA:45900"/>
        <dbReference type="ChEBI" id="CHEBI:85097"/>
        <dbReference type="ChEBI" id="CHEBI:85489"/>
        <dbReference type="EC" id="5.3.3.8"/>
    </reaction>
</comment>
<dbReference type="InterPro" id="IPR029045">
    <property type="entry name" value="ClpP/crotonase-like_dom_sf"/>
</dbReference>
<dbReference type="Gene3D" id="3.90.226.10">
    <property type="entry name" value="2-enoyl-CoA Hydratase, Chain A, domain 1"/>
    <property type="match status" value="1"/>
</dbReference>
<dbReference type="CDD" id="cd06558">
    <property type="entry name" value="crotonase-like"/>
    <property type="match status" value="1"/>
</dbReference>
<dbReference type="Proteomes" id="UP000316621">
    <property type="component" value="Chromosome 2"/>
</dbReference>
<dbReference type="SUPFAM" id="SSF52096">
    <property type="entry name" value="ClpP/crotonase"/>
    <property type="match status" value="1"/>
</dbReference>
<dbReference type="InterPro" id="IPR001753">
    <property type="entry name" value="Enoyl-CoA_hydra/iso"/>
</dbReference>
<dbReference type="PANTHER" id="PTHR11941:SF75">
    <property type="entry name" value="ENOYL-COA HYDRATASE_ISOMERASE FAMILY PROTEIN"/>
    <property type="match status" value="1"/>
</dbReference>
<name>A0A4Y7IVA4_PAPSO</name>
<organism evidence="7 8">
    <name type="scientific">Papaver somniferum</name>
    <name type="common">Opium poppy</name>
    <dbReference type="NCBI Taxonomy" id="3469"/>
    <lineage>
        <taxon>Eukaryota</taxon>
        <taxon>Viridiplantae</taxon>
        <taxon>Streptophyta</taxon>
        <taxon>Embryophyta</taxon>
        <taxon>Tracheophyta</taxon>
        <taxon>Spermatophyta</taxon>
        <taxon>Magnoliopsida</taxon>
        <taxon>Ranunculales</taxon>
        <taxon>Papaveraceae</taxon>
        <taxon>Papaveroideae</taxon>
        <taxon>Papaver</taxon>
    </lineage>
</organism>
<comment type="pathway">
    <text evidence="3">Lipid metabolism; fatty acid beta-oxidation.</text>
</comment>
<dbReference type="Gramene" id="RZC52813">
    <property type="protein sequence ID" value="RZC52813"/>
    <property type="gene ID" value="C5167_021243"/>
</dbReference>
<dbReference type="STRING" id="3469.A0A4Y7IVA4"/>
<dbReference type="Pfam" id="PF00378">
    <property type="entry name" value="ECH_1"/>
    <property type="match status" value="1"/>
</dbReference>
<dbReference type="EC" id="5.3.3.8" evidence="5"/>
<protein>
    <recommendedName>
        <fullName evidence="5">Delta(3)-Delta(2)-enoyl-CoA isomerase</fullName>
        <ecNumber evidence="5">5.3.3.8</ecNumber>
    </recommendedName>
</protein>
<gene>
    <name evidence="7" type="ORF">C5167_021243</name>
</gene>
<evidence type="ECO:0000256" key="4">
    <source>
        <dbReference type="ARBA" id="ARBA00005254"/>
    </source>
</evidence>
<dbReference type="GO" id="GO:0004165">
    <property type="term" value="F:delta(3)-delta(2)-enoyl-CoA isomerase activity"/>
    <property type="evidence" value="ECO:0007669"/>
    <property type="project" value="UniProtKB-EC"/>
</dbReference>
<comment type="catalytic activity">
    <reaction evidence="2">
        <text>a (3E)-enoyl-CoA = a 4-saturated (2E)-enoyl-CoA</text>
        <dbReference type="Rhea" id="RHEA:45228"/>
        <dbReference type="ChEBI" id="CHEBI:58521"/>
        <dbReference type="ChEBI" id="CHEBI:85097"/>
        <dbReference type="EC" id="5.3.3.8"/>
    </reaction>
</comment>